<organism evidence="15 16">
    <name type="scientific">Euplotes crassus</name>
    <dbReference type="NCBI Taxonomy" id="5936"/>
    <lineage>
        <taxon>Eukaryota</taxon>
        <taxon>Sar</taxon>
        <taxon>Alveolata</taxon>
        <taxon>Ciliophora</taxon>
        <taxon>Intramacronucleata</taxon>
        <taxon>Spirotrichea</taxon>
        <taxon>Hypotrichia</taxon>
        <taxon>Euplotida</taxon>
        <taxon>Euplotidae</taxon>
        <taxon>Moneuplotes</taxon>
    </lineage>
</organism>
<dbReference type="GO" id="GO:0005737">
    <property type="term" value="C:cytoplasm"/>
    <property type="evidence" value="ECO:0007669"/>
    <property type="project" value="UniProtKB-SubCell"/>
</dbReference>
<dbReference type="GO" id="GO:0004181">
    <property type="term" value="F:metallocarboxypeptidase activity"/>
    <property type="evidence" value="ECO:0007669"/>
    <property type="project" value="InterPro"/>
</dbReference>
<keyword evidence="7" id="KW-0378">Hydrolase</keyword>
<comment type="cofactor">
    <cofactor evidence="1">
        <name>Zn(2+)</name>
        <dbReference type="ChEBI" id="CHEBI:29105"/>
    </cofactor>
</comment>
<dbReference type="InterPro" id="IPR050821">
    <property type="entry name" value="Cytosolic_carboxypeptidase"/>
</dbReference>
<dbReference type="AlphaFoldDB" id="A0AAD1UUT0"/>
<evidence type="ECO:0000256" key="6">
    <source>
        <dbReference type="ARBA" id="ARBA00022723"/>
    </source>
</evidence>
<feature type="compositionally biased region" description="Basic and acidic residues" evidence="13">
    <location>
        <begin position="11"/>
        <end position="25"/>
    </location>
</feature>
<evidence type="ECO:0000256" key="4">
    <source>
        <dbReference type="ARBA" id="ARBA00022490"/>
    </source>
</evidence>
<gene>
    <name evidence="15" type="ORF">ECRASSUSDP1_LOCUS13830</name>
</gene>
<evidence type="ECO:0000256" key="12">
    <source>
        <dbReference type="PROSITE-ProRule" id="PRU01379"/>
    </source>
</evidence>
<dbReference type="PANTHER" id="PTHR12756:SF12">
    <property type="entry name" value="CYTOSOLIC CARBOXYPEPTIDASE-LIKE PROTEIN 5"/>
    <property type="match status" value="1"/>
</dbReference>
<keyword evidence="6" id="KW-0479">Metal-binding</keyword>
<evidence type="ECO:0000256" key="9">
    <source>
        <dbReference type="ARBA" id="ARBA00023049"/>
    </source>
</evidence>
<comment type="similarity">
    <text evidence="3 12">Belongs to the peptidase M14 family.</text>
</comment>
<evidence type="ECO:0000256" key="2">
    <source>
        <dbReference type="ARBA" id="ARBA00004496"/>
    </source>
</evidence>
<feature type="region of interest" description="Disordered" evidence="13">
    <location>
        <begin position="642"/>
        <end position="707"/>
    </location>
</feature>
<dbReference type="InterPro" id="IPR000834">
    <property type="entry name" value="Peptidase_M14"/>
</dbReference>
<dbReference type="EMBL" id="CAMPGE010013785">
    <property type="protein sequence ID" value="CAI2372499.1"/>
    <property type="molecule type" value="Genomic_DNA"/>
</dbReference>
<dbReference type="SUPFAM" id="SSF53187">
    <property type="entry name" value="Zn-dependent exopeptidases"/>
    <property type="match status" value="1"/>
</dbReference>
<name>A0AAD1UUT0_EUPCR</name>
<dbReference type="PANTHER" id="PTHR12756">
    <property type="entry name" value="CYTOSOLIC CARBOXYPEPTIDASE"/>
    <property type="match status" value="1"/>
</dbReference>
<dbReference type="GO" id="GO:0006508">
    <property type="term" value="P:proteolysis"/>
    <property type="evidence" value="ECO:0007669"/>
    <property type="project" value="UniProtKB-KW"/>
</dbReference>
<evidence type="ECO:0000313" key="16">
    <source>
        <dbReference type="Proteomes" id="UP001295684"/>
    </source>
</evidence>
<accession>A0AAD1UUT0</accession>
<proteinExistence type="inferred from homology"/>
<feature type="region of interest" description="Disordered" evidence="13">
    <location>
        <begin position="1"/>
        <end position="51"/>
    </location>
</feature>
<dbReference type="CDD" id="cd06236">
    <property type="entry name" value="M14_AGBL5_like"/>
    <property type="match status" value="1"/>
</dbReference>
<reference evidence="15" key="1">
    <citation type="submission" date="2023-07" db="EMBL/GenBank/DDBJ databases">
        <authorList>
            <consortium name="AG Swart"/>
            <person name="Singh M."/>
            <person name="Singh A."/>
            <person name="Seah K."/>
            <person name="Emmerich C."/>
        </authorList>
    </citation>
    <scope>NUCLEOTIDE SEQUENCE</scope>
    <source>
        <strain evidence="15">DP1</strain>
    </source>
</reference>
<keyword evidence="9" id="KW-0482">Metalloprotease</keyword>
<feature type="compositionally biased region" description="Polar residues" evidence="13">
    <location>
        <begin position="1"/>
        <end position="10"/>
    </location>
</feature>
<keyword evidence="16" id="KW-1185">Reference proteome</keyword>
<dbReference type="InterPro" id="IPR034286">
    <property type="entry name" value="M14_AGBL5-like"/>
</dbReference>
<keyword evidence="8" id="KW-0862">Zinc</keyword>
<evidence type="ECO:0000256" key="1">
    <source>
        <dbReference type="ARBA" id="ARBA00001947"/>
    </source>
</evidence>
<protein>
    <recommendedName>
        <fullName evidence="11">tubulin-glutamate carboxypeptidase</fullName>
        <ecNumber evidence="11">3.4.17.24</ecNumber>
    </recommendedName>
</protein>
<sequence length="1050" mass="121235">MDFDLNNQDLVQDHEEKICDPDDAKPAITGNDAHSGGDNSDSEKEDQQEEDFKVDDSCPLEEQFPMRNTFTFGDLTISSNFDAGNLRKCVKATTCSGIIQKDKSSVKDNGDDCTNKFDMWISCDGLPYRTSGMRTWFYFYVLGAKKNQKLKFSVKNMNNQGKLLKMGLRPVYRVIPKGKYWQKVSGNTTWSKGQYGLEVNFEHTFTAGPSERVYFAFTYPFSYHDIQQKTLKIEQKLENKSKYDHVYYHKELLGRSIENRRVDLITLTSKTGMTEEHEDLIENCFPEHEGDKSKRPFKFENKKTVFLSARVHPGETPASFVLNGIFDILLNTNRPYGKYLLDLFVFKIIPCLNPDGCSRGYFRLDTKCQNLNRYYQNPTIEKQPTIYVTKQAIIQQSNYGVLQYYIDLHAHATKVGCFLFGNAHKAERMLDNLMLAKMISMNSLNFDITECCFSEKNMKVKDSKSGLSREGSGRVGIYKATDCTHCYTLECNYASGKKLSHLPPKYNKEKKIIEPESYITDPKSYMYRNKPPVYNIDIFENIGRATMISFLDLANKNPISRVPKSIYKDVENMRLELSLQNNINVAEAKKRKEVLLRKKLEQQERATQGPQPWVHKRAVITPNTSNRISKLHRGQSCIGADIVINKEEEKPTRSAKPRSSSLNHHNTNKSRKLLRKQGTKYTRNSNHLSIKQRKKGQDDREKEMRNTKELNCAKIDNIKENQAINPHNQSHFRLEKKLKRKLVNKNYKNGSVKGIDEFLRSRSKQPRQSVKLSEINPCISTCGYNRRQDMGQFRNPMENLDDSEIYPPNTNGQNIFKNSSSNSNSRVGKRNASHIINGHQNLTGETDSYFRTGQDHIDEYPDFPLEIENEIKYLNKPNLTHKEIIMQNRQLAQNYPRLGKFDDRSLDERDCWENREYVQQHHLNESTQNSSKVMDISDSSRSRFMSNQLTDRQVVRNCNKVDIKYQFPQIAHKSKYTKSILNSNGRIQFMPPSIPGPNACTAVKTGMLIIGGNSIGPGSSYYKDQKILKKLKRRKTLSKMRNNKKIIVNN</sequence>
<dbReference type="Proteomes" id="UP001295684">
    <property type="component" value="Unassembled WGS sequence"/>
</dbReference>
<dbReference type="Gene3D" id="3.40.630.10">
    <property type="entry name" value="Zn peptidases"/>
    <property type="match status" value="1"/>
</dbReference>
<dbReference type="PROSITE" id="PS52035">
    <property type="entry name" value="PEPTIDASE_M14"/>
    <property type="match status" value="1"/>
</dbReference>
<evidence type="ECO:0000313" key="15">
    <source>
        <dbReference type="EMBL" id="CAI2372499.1"/>
    </source>
</evidence>
<feature type="domain" description="Peptidase M14" evidence="14">
    <location>
        <begin position="219"/>
        <end position="554"/>
    </location>
</feature>
<feature type="active site" description="Proton donor/acceptor" evidence="12">
    <location>
        <position position="490"/>
    </location>
</feature>
<evidence type="ECO:0000259" key="14">
    <source>
        <dbReference type="PROSITE" id="PS52035"/>
    </source>
</evidence>
<evidence type="ECO:0000256" key="3">
    <source>
        <dbReference type="ARBA" id="ARBA00005988"/>
    </source>
</evidence>
<evidence type="ECO:0000256" key="8">
    <source>
        <dbReference type="ARBA" id="ARBA00022833"/>
    </source>
</evidence>
<dbReference type="GO" id="GO:0008270">
    <property type="term" value="F:zinc ion binding"/>
    <property type="evidence" value="ECO:0007669"/>
    <property type="project" value="InterPro"/>
</dbReference>
<feature type="compositionally biased region" description="Basic residues" evidence="13">
    <location>
        <begin position="666"/>
        <end position="678"/>
    </location>
</feature>
<dbReference type="EC" id="3.4.17.24" evidence="11"/>
<comment type="caution">
    <text evidence="15">The sequence shown here is derived from an EMBL/GenBank/DDBJ whole genome shotgun (WGS) entry which is preliminary data.</text>
</comment>
<comment type="subcellular location">
    <subcellularLocation>
        <location evidence="2">Cytoplasm</location>
    </subcellularLocation>
</comment>
<feature type="compositionally biased region" description="Basic and acidic residues" evidence="13">
    <location>
        <begin position="695"/>
        <end position="707"/>
    </location>
</feature>
<dbReference type="Gene3D" id="2.60.40.3120">
    <property type="match status" value="1"/>
</dbReference>
<keyword evidence="4" id="KW-0963">Cytoplasm</keyword>
<evidence type="ECO:0000256" key="13">
    <source>
        <dbReference type="SAM" id="MobiDB-lite"/>
    </source>
</evidence>
<evidence type="ECO:0000256" key="5">
    <source>
        <dbReference type="ARBA" id="ARBA00022670"/>
    </source>
</evidence>
<dbReference type="Pfam" id="PF00246">
    <property type="entry name" value="Peptidase_M14"/>
    <property type="match status" value="1"/>
</dbReference>
<evidence type="ECO:0000256" key="10">
    <source>
        <dbReference type="ARBA" id="ARBA00024524"/>
    </source>
</evidence>
<evidence type="ECO:0000256" key="7">
    <source>
        <dbReference type="ARBA" id="ARBA00022801"/>
    </source>
</evidence>
<keyword evidence="5" id="KW-0645">Protease</keyword>
<comment type="catalytic activity">
    <reaction evidence="10">
        <text>C-terminal L-alpha-aminoacyl-L-glutamyl-L-glutamyl-[tubulin] + H2O = C-terminal L-alpha-aminoacyl-L-glutamyl-[tubulin] + L-glutamate</text>
        <dbReference type="Rhea" id="RHEA:63792"/>
        <dbReference type="Rhea" id="RHEA-COMP:16435"/>
        <dbReference type="Rhea" id="RHEA-COMP:16436"/>
        <dbReference type="ChEBI" id="CHEBI:15377"/>
        <dbReference type="ChEBI" id="CHEBI:29985"/>
        <dbReference type="ChEBI" id="CHEBI:149555"/>
        <dbReference type="ChEBI" id="CHEBI:149556"/>
        <dbReference type="EC" id="3.4.17.24"/>
    </reaction>
    <physiologicalReaction direction="left-to-right" evidence="10">
        <dbReference type="Rhea" id="RHEA:63793"/>
    </physiologicalReaction>
</comment>
<evidence type="ECO:0000256" key="11">
    <source>
        <dbReference type="ARBA" id="ARBA00026108"/>
    </source>
</evidence>
<feature type="compositionally biased region" description="Polar residues" evidence="13">
    <location>
        <begin position="679"/>
        <end position="689"/>
    </location>
</feature>